<feature type="region of interest" description="Disordered" evidence="1">
    <location>
        <begin position="3059"/>
        <end position="3130"/>
    </location>
</feature>
<feature type="compositionally biased region" description="Basic and acidic residues" evidence="1">
    <location>
        <begin position="2201"/>
        <end position="2213"/>
    </location>
</feature>
<feature type="compositionally biased region" description="Basic and acidic residues" evidence="1">
    <location>
        <begin position="3190"/>
        <end position="3210"/>
    </location>
</feature>
<feature type="compositionally biased region" description="Low complexity" evidence="1">
    <location>
        <begin position="4080"/>
        <end position="4093"/>
    </location>
</feature>
<feature type="region of interest" description="Disordered" evidence="1">
    <location>
        <begin position="3586"/>
        <end position="3606"/>
    </location>
</feature>
<feature type="transmembrane region" description="Helical" evidence="2">
    <location>
        <begin position="2998"/>
        <end position="3015"/>
    </location>
</feature>
<evidence type="ECO:0000313" key="3">
    <source>
        <dbReference type="EMBL" id="SBT31398.1"/>
    </source>
</evidence>
<feature type="region of interest" description="Disordered" evidence="1">
    <location>
        <begin position="1507"/>
        <end position="1533"/>
    </location>
</feature>
<gene>
    <name evidence="3" type="ORF">POVWA2_003950</name>
</gene>
<accession>A0A1A8YIN4</accession>
<feature type="compositionally biased region" description="Basic and acidic residues" evidence="1">
    <location>
        <begin position="1520"/>
        <end position="1530"/>
    </location>
</feature>
<feature type="compositionally biased region" description="Basic and acidic residues" evidence="1">
    <location>
        <begin position="2220"/>
        <end position="2231"/>
    </location>
</feature>
<feature type="transmembrane region" description="Helical" evidence="2">
    <location>
        <begin position="2631"/>
        <end position="2653"/>
    </location>
</feature>
<feature type="region of interest" description="Disordered" evidence="1">
    <location>
        <begin position="2201"/>
        <end position="2231"/>
    </location>
</feature>
<feature type="compositionally biased region" description="Basic and acidic residues" evidence="1">
    <location>
        <begin position="2046"/>
        <end position="2056"/>
    </location>
</feature>
<feature type="region of interest" description="Disordered" evidence="1">
    <location>
        <begin position="3682"/>
        <end position="3707"/>
    </location>
</feature>
<feature type="compositionally biased region" description="Basic and acidic residues" evidence="1">
    <location>
        <begin position="3795"/>
        <end position="3809"/>
    </location>
</feature>
<feature type="region of interest" description="Disordered" evidence="1">
    <location>
        <begin position="1928"/>
        <end position="1950"/>
    </location>
</feature>
<evidence type="ECO:0000256" key="2">
    <source>
        <dbReference type="SAM" id="Phobius"/>
    </source>
</evidence>
<feature type="compositionally biased region" description="Basic and acidic residues" evidence="1">
    <location>
        <begin position="4094"/>
        <end position="4103"/>
    </location>
</feature>
<feature type="region of interest" description="Disordered" evidence="1">
    <location>
        <begin position="4078"/>
        <end position="4109"/>
    </location>
</feature>
<feature type="compositionally biased region" description="Basic and acidic residues" evidence="1">
    <location>
        <begin position="852"/>
        <end position="861"/>
    </location>
</feature>
<keyword evidence="2" id="KW-1133">Transmembrane helix</keyword>
<dbReference type="Proteomes" id="UP000078550">
    <property type="component" value="Unassembled WGS sequence"/>
</dbReference>
<feature type="region of interest" description="Disordered" evidence="1">
    <location>
        <begin position="2519"/>
        <end position="2581"/>
    </location>
</feature>
<feature type="compositionally biased region" description="Basic and acidic residues" evidence="1">
    <location>
        <begin position="711"/>
        <end position="721"/>
    </location>
</feature>
<feature type="region of interest" description="Disordered" evidence="1">
    <location>
        <begin position="3795"/>
        <end position="3819"/>
    </location>
</feature>
<feature type="region of interest" description="Disordered" evidence="1">
    <location>
        <begin position="2113"/>
        <end position="2138"/>
    </location>
</feature>
<proteinExistence type="predicted"/>
<name>A0A1A8YIN4_PLAOA</name>
<feature type="compositionally biased region" description="Low complexity" evidence="1">
    <location>
        <begin position="699"/>
        <end position="710"/>
    </location>
</feature>
<feature type="region of interest" description="Disordered" evidence="1">
    <location>
        <begin position="835"/>
        <end position="861"/>
    </location>
</feature>
<feature type="region of interest" description="Disordered" evidence="1">
    <location>
        <begin position="2036"/>
        <end position="2056"/>
    </location>
</feature>
<evidence type="ECO:0000256" key="1">
    <source>
        <dbReference type="SAM" id="MobiDB-lite"/>
    </source>
</evidence>
<feature type="compositionally biased region" description="Basic residues" evidence="1">
    <location>
        <begin position="623"/>
        <end position="637"/>
    </location>
</feature>
<dbReference type="EMBL" id="FLRE01000016">
    <property type="protein sequence ID" value="SBT31398.1"/>
    <property type="molecule type" value="Genomic_DNA"/>
</dbReference>
<keyword evidence="2" id="KW-0812">Transmembrane</keyword>
<feature type="region of interest" description="Disordered" evidence="1">
    <location>
        <begin position="699"/>
        <end position="721"/>
    </location>
</feature>
<feature type="transmembrane region" description="Helical" evidence="2">
    <location>
        <begin position="3384"/>
        <end position="3405"/>
    </location>
</feature>
<feature type="region of interest" description="Disordered" evidence="1">
    <location>
        <begin position="623"/>
        <end position="663"/>
    </location>
</feature>
<feature type="transmembrane region" description="Helical" evidence="2">
    <location>
        <begin position="3426"/>
        <end position="3445"/>
    </location>
</feature>
<feature type="compositionally biased region" description="Basic and acidic residues" evidence="1">
    <location>
        <begin position="3074"/>
        <end position="3102"/>
    </location>
</feature>
<feature type="region of interest" description="Disordered" evidence="1">
    <location>
        <begin position="3159"/>
        <end position="3210"/>
    </location>
</feature>
<feature type="compositionally biased region" description="Low complexity" evidence="1">
    <location>
        <begin position="3116"/>
        <end position="3129"/>
    </location>
</feature>
<sequence>MINVNKVLEVNVNDFANDLNVFYKSGKINGNLGRIETIRNKRYSKKRTVSKCKNTFAISLEKYIFICSQQNGTWRLFKYNCAHRIDKCICIDNSNLLLLQKGSQIYIEEFEKVYGNKPINDIKLLRRHDISANAIFFCVCNGYIYVIDKNGRLWEVDMRQSFSPCPSINEVNNFDLKKNNEIYFKVENENVLIIAYYDESEKNIRMLIYDLEEKEKKEEIILPYCTNMDESKKTIECITMNKHYIVLLYSTNELIIYENNVEKKKREYKIYKYLDSQKCSQLKYFNNKNLDEIKNYSLEDKILTLTNNFKRINKSISCQEEKRKEIISLYKHLNIHEINKNKIKLFYNNILNNDILLEKSFLNIDFLKDITKNKKSLYDQHTCSNIYLCCTDDYYLILENIHNDFNLILYEMRFLNKQESLLYEFFHNYYDALLSSERHNLTAFHQLFAYAIYDHGGRYFDAPLTDYQCLFKIRNIFDFLDRAIAYDPFLFREEEEESIAELLRLKKSTSSGGDYICTNMNVKEENNNYDNFFYILNNTGGKHVCPSKYVNSYYTIKKVHIDSIKSVDVNVQLRKLKNVLYCALKGVNHLLQRVEEISEEFTSSGESEQDEEAFMISLMKNKRRKSGRGKIQSRHRGISAFRVGPTRGDSSGNDIDSGDELTSDDDAAVVDCKSDHGSDHDSDHDSDINKIWEVSIDQADLQQDDSSSSATEERSKGEKKEGSKIKHIYDIDCDAFCDGVCNIEGDESLREKLVGYKKEIENQIYKYKLYEYVMKLLYMERRNGTQYAGDPERVSSSIDNICVSGYDSGRAGEAVGRGNSKNKISDLFSIFKKGTNDPANAREEGDDVNEDGSSRGHMEGNQERDKTDVYIMSWTKFKYYYSPFDIVKYFLINKNYILIKTFYKYFNHFVNYNWQKIMDFISLSAKMEDFFFLLPTVETHTASYISSALSGNNREMYIYKNSSINGNITIDNHAVGDPVVEQRENINQGVTNCIKTSQKNDKNDISNEEICMNRHMYSVRGKKDSLCANEYDIVCDEHAFLNFFINRSINIIKRTHLIKSRLLPFVYVCLKKMNGDNIYEMFTYDKFSRRYTFDECYFTQLDCSSTKAKRREKMGKPTMGNDNNPNECISKEEITLLNEPLNRKVDVNDIDLNRREEKKGGYYPNFNDPNFVKNNLHINLKKSKIENENVMLIYSFFVLIKMYILCKENNKSVKFHQFLHMDIYTRMCLTIDFDIKYLSYENYNDNNIKLFYDRLKDILINYEVINEYILLTSHKNYYIFEKDIINLYYKKASNILQCLYINMFYSSQQLYIIFCLKTMKILQFTNLRICKKGQKNDILEMSSCILLNEKKKQGNSDREEIKKHFDKDGKNGGLDKLFLFLKYIYYAYKNRLIFNDDYEFSFFFLLLFYKYIHVNLLHFISIFNDFYNLLPKKVCIKNEINPDNGKRQLRDNRRRRGSTECFYLRDIFKESEEEDDRKVIIYDEHLNRIVHYYYETVGEVGGTEKTLESFTETDEQNEEGDPRNLRERSPSHRNMNPCRMMERCLDKFEKHLNSLELIKHFRKDLCEVKEEMKISIEIKVKNITIYDSFDHLYKFMTRICKEDKCIKEFQKIKGIIANLRLLLYVQKIVNRKRSLLLTGDHTNEQHKCDSKYVTKNNIKYNSPNEDVYKSFSKLIAQSCEKINNVEHFEVEDGKKNKMDESFLSRHLHFDTYIKIEMERNSFFIFRNIIENDFSQCSNYRRIIKLLKMLHTKKDHLKDCLLYVMHILQIEEKAEILSFYLTLFLIIFQNEQLTKKERTFLEGIIIHYSEHSEQSTNRVYNFSMFIFSYLSLSYSLRLHFLYKTILRRKLFFQKRHGPAKCNHDGNVKGITGKHCSYDNFTSVQELLEGTSPNEGNVEEPYWGYASGESLAKEVPSQVHLNVSITRTCREEEGNKSSKMEIGRSKQGGENRFKEDSNAMYNLEEENKIADVFNKLVAKRKEEPAHYVSRDELCKRGQPSHLKNKTEAHNANNELSDGILFKNIFTLHKDEDARIDEHENGAPIEMPQRLEGEGEDQTRIERVSHPDSSHDSRFVKDDLYANEHIFGQDAVWDETCLDEDNCFGEYNFLHRDIDEGDMQPNRTEEVGGGGLEVEESDLEVEESDLEVEESDLEMEESDFDVGESNLEMGDGDKKCFHLGLHGVEEISTHDNRQAGKTYNWLEEKTGEEERHEGKQSGRNMQHLRESSENRGDYSECSNKLEVIKNGKKHFVREKDRPVFLTGSGKGKNALNVNKFTIELKNAYKTINRHNVTKWNIREVILTVRKIKRIIEKGELNGRGVNDGGGDHDYNLHLNRHLHYFSHWSEDERVYRRIGKNTMYSALMRSDLYFACQYILSVEDYSFVLIFLRRIIENETVLIRRKLDIFDALLFSVCDYHRCEATMRSKEHPFLRKTVLVLIILRYLLFHMHENGMRYTDMKKLLFEDSYKKNIAKNVNKKSREEILETLIKITDISKIHLQHVSYKMVRKNGSITFTLEEDTEGMATSNRVTQNRVTPSAATSNGATSNEATSEEATSNEVDSGQGKQKDMSCLHPSTTLSKDAKRKKEKRMHYLFEIEAEKNLLYEFQKDEKNSLLCFVLKNIRHLRFNINFVRMMLYCIYEVCLYFLCPSIFFVIASCYNFNMGSFFSPISKIVKNFKKDTLEEKLIELRLIFVYLKDDEDVTESVVEDGNSNRNMGSSFQRCKSSIEEDKDDFGVTFPLPFKSVYSNNFNLHIKGIEDADVSFRQEVDILSVKESNNVENYNLGKGNVYDYFVFLIRKLKIPPYLYDLNALLKTLDINFHNFFLLSEEGYVEKRDELLDAADSDYLLYTVCAMGGEDWLQMVENAKKDEMNGTYETSEIILKGICRFFYAGGGYQSAVLDFIAYHSLFKVSGPLWEEATRLFNDLLHVQFEDVQRDAEIHFSKWVFLRKKSIQRILHLYNDKDKISINHSNSFYKLVTDNVQKIEVLLLLLLTQNRSKSMLKYILLKILILLFFLIVKDSKFCFSDFLCFITSSLKGENAPLLRYDFLDIVFRNRENGDDTVEKESVRGESVVSGESEKGLSDPHGKDDDVHSETDLYIDRRVDTQSTDDEQEREPQKPQQPQQQQSQTLQDRACVGGEVDLVTDINSLFMGKEMRLTLVNEDNRSDSSGGSSHGRGDGRIGRSRGGDGNGDVEKIRIGEIGKAQRESSRMDKEKSRTLARFCLNYVSIKNVVKSLIKREIRSILFLNFSYNTSVVNLVENAKYIYNYFCDLRGNNVFYSLKVLIIMLLRSKQRKDKFRSMYFFFVLLHIVYYVKRTERTSMGSHEKGNIQEKQYTDIGNCDSIDREVRGGKTDHNEVSGNHVMEVDHICNLDEAIMEKENLLKSLLVLLLINLSNAFLPAVSRLYTIREEKYLYVDAKKDVKLKCDVCTFVLMLLQYIHVTYVQGYEFVYLSMLLLTEYSIDLFAGKYATNAIYLSHIIIYKKMQGLINAYKEYQTNLHGDDKHDCIHFVNSQTYINVRSKLSQIFLKMLSRCDRSIILACKIMIGNRLNAQDEMNLFKMVRSELLFFFTFNYAVVKSNKQNVLSQSTHSKGGLSQGGLPPSGMGKTGRTGNDLFQPKIVSFVKVLLVILTYNVDSFREWEYFQTIKQIVMDTEWYRIYDANYMKEMREINFLSKKCTMNNREEDNSGEDCNTCGGESLDTSSTDDTTKEMKETLKLYFLQRGKQKRDHRNRIDVGSIEGIHYENSLHIPNLMSSNESIPMKNEVDNTITGEMNHLHNAGIVEVVGKDLLMRGDHESAASKKGTLEERTTSLEPVEEEKLEVNPVKRPVERPVENIAGKDAQNAAGDDAGKDAGNAAEDPAWEEAFHFNTSASRETILNVYGKGFLSGYVKKHMKNKQCEKQFHKINRKSKMFNILKYCSYILKYWDVKVEYSGKSEEEEGFQILIFFANYFNFFKHYIKYRVILKLYLRNRLSEADELLTSKSRMWKWYRTDVKMKYAIEEFLTKEISCNNFFFNQGNDPFLRYLNRWVDRDYRKENCFYLRNLHNNKSNRTFLSSLRVQYYTYCRMQNGIHMGEDNDQQEVQQEVPQEVQQKVQHDSAEDGKKKRGTNTCVHHHEEGEYTTREGGANTDYLPMGRNSRDNEQFPLCFLTILDVYKRTIDVYDFYYQLIIHKLMKEEDFNVSKIQLYWEDLQKYLKNKLNNYDLYLMLFYYQYFTFQAIRGSHKNINFLRENEQKFVIYAWTKLTHAAVKKYRCANVGDGAV</sequence>
<feature type="compositionally biased region" description="Polar residues" evidence="1">
    <location>
        <begin position="2520"/>
        <end position="2561"/>
    </location>
</feature>
<evidence type="ECO:0000313" key="4">
    <source>
        <dbReference type="Proteomes" id="UP000078550"/>
    </source>
</evidence>
<organism evidence="3 4">
    <name type="scientific">Plasmodium ovale wallikeri</name>
    <dbReference type="NCBI Taxonomy" id="864142"/>
    <lineage>
        <taxon>Eukaryota</taxon>
        <taxon>Sar</taxon>
        <taxon>Alveolata</taxon>
        <taxon>Apicomplexa</taxon>
        <taxon>Aconoidasida</taxon>
        <taxon>Haemosporida</taxon>
        <taxon>Plasmodiidae</taxon>
        <taxon>Plasmodium</taxon>
        <taxon>Plasmodium (Plasmodium)</taxon>
    </lineage>
</organism>
<keyword evidence="2" id="KW-0472">Membrane</keyword>
<protein>
    <submittedName>
        <fullName evidence="3">Uncharacterized protein</fullName>
    </submittedName>
</protein>
<reference evidence="4" key="1">
    <citation type="submission" date="2016-05" db="EMBL/GenBank/DDBJ databases">
        <authorList>
            <person name="Naeem Raeece"/>
        </authorList>
    </citation>
    <scope>NUCLEOTIDE SEQUENCE [LARGE SCALE GENOMIC DNA]</scope>
</reference>